<comment type="catalytic activity">
    <reaction evidence="18 19">
        <text>UDP-N-acetyl-alpha-D-muramate + NADP(+) = UDP-N-acetyl-3-O-(1-carboxyvinyl)-alpha-D-glucosamine + NADPH + H(+)</text>
        <dbReference type="Rhea" id="RHEA:12248"/>
        <dbReference type="ChEBI" id="CHEBI:15378"/>
        <dbReference type="ChEBI" id="CHEBI:57783"/>
        <dbReference type="ChEBI" id="CHEBI:58349"/>
        <dbReference type="ChEBI" id="CHEBI:68483"/>
        <dbReference type="ChEBI" id="CHEBI:70757"/>
        <dbReference type="EC" id="1.3.1.98"/>
    </reaction>
</comment>
<comment type="similarity">
    <text evidence="19">Belongs to the MurB family.</text>
</comment>
<feature type="active site" evidence="19">
    <location>
        <position position="150"/>
    </location>
</feature>
<dbReference type="GO" id="GO:0071555">
    <property type="term" value="P:cell wall organization"/>
    <property type="evidence" value="ECO:0007669"/>
    <property type="project" value="UniProtKB-KW"/>
</dbReference>
<evidence type="ECO:0000256" key="5">
    <source>
        <dbReference type="ARBA" id="ARBA00012518"/>
    </source>
</evidence>
<comment type="pathway">
    <text evidence="4 19">Cell wall biogenesis; peptidoglycan biosynthesis.</text>
</comment>
<evidence type="ECO:0000256" key="2">
    <source>
        <dbReference type="ARBA" id="ARBA00003921"/>
    </source>
</evidence>
<dbReference type="UniPathway" id="UPA00219"/>
<feature type="active site" description="Proton donor" evidence="19">
    <location>
        <position position="192"/>
    </location>
</feature>
<dbReference type="STRING" id="1325130.HFN_0309"/>
<dbReference type="InterPro" id="IPR036318">
    <property type="entry name" value="FAD-bd_PCMH-like_sf"/>
</dbReference>
<dbReference type="Gene3D" id="3.90.78.10">
    <property type="entry name" value="UDP-N-acetylenolpyruvoylglucosamine reductase, C-terminal domain"/>
    <property type="match status" value="1"/>
</dbReference>
<dbReference type="GO" id="GO:0051301">
    <property type="term" value="P:cell division"/>
    <property type="evidence" value="ECO:0007669"/>
    <property type="project" value="UniProtKB-KW"/>
</dbReference>
<proteinExistence type="inferred from homology"/>
<dbReference type="HAMAP" id="MF_00037">
    <property type="entry name" value="MurB"/>
    <property type="match status" value="1"/>
</dbReference>
<keyword evidence="9 19" id="KW-0285">Flavoprotein</keyword>
<evidence type="ECO:0000256" key="17">
    <source>
        <dbReference type="ARBA" id="ARBA00031026"/>
    </source>
</evidence>
<dbReference type="SUPFAM" id="SSF56176">
    <property type="entry name" value="FAD-binding/transporter-associated domain-like"/>
    <property type="match status" value="1"/>
</dbReference>
<evidence type="ECO:0000256" key="10">
    <source>
        <dbReference type="ARBA" id="ARBA00022827"/>
    </source>
</evidence>
<comment type="cofactor">
    <cofactor evidence="1 19">
        <name>FAD</name>
        <dbReference type="ChEBI" id="CHEBI:57692"/>
    </cofactor>
</comment>
<keyword evidence="11 19" id="KW-0521">NADP</keyword>
<dbReference type="eggNOG" id="COG0812">
    <property type="taxonomic scope" value="Bacteria"/>
</dbReference>
<dbReference type="GO" id="GO:0008762">
    <property type="term" value="F:UDP-N-acetylmuramate dehydrogenase activity"/>
    <property type="evidence" value="ECO:0007669"/>
    <property type="project" value="UniProtKB-UniRule"/>
</dbReference>
<evidence type="ECO:0000256" key="9">
    <source>
        <dbReference type="ARBA" id="ARBA00022630"/>
    </source>
</evidence>
<evidence type="ECO:0000256" key="13">
    <source>
        <dbReference type="ARBA" id="ARBA00022984"/>
    </source>
</evidence>
<comment type="subcellular location">
    <subcellularLocation>
        <location evidence="3 19">Cytoplasm</location>
    </subcellularLocation>
</comment>
<evidence type="ECO:0000313" key="21">
    <source>
        <dbReference type="EMBL" id="GAD19178.1"/>
    </source>
</evidence>
<evidence type="ECO:0000256" key="14">
    <source>
        <dbReference type="ARBA" id="ARBA00023002"/>
    </source>
</evidence>
<keyword evidence="7 19" id="KW-0963">Cytoplasm</keyword>
<evidence type="ECO:0000256" key="12">
    <source>
        <dbReference type="ARBA" id="ARBA00022960"/>
    </source>
</evidence>
<dbReference type="Gene3D" id="3.30.465.10">
    <property type="match status" value="1"/>
</dbReference>
<evidence type="ECO:0000256" key="8">
    <source>
        <dbReference type="ARBA" id="ARBA00022618"/>
    </source>
</evidence>
<dbReference type="OrthoDB" id="9804753at2"/>
<keyword evidence="10 19" id="KW-0274">FAD</keyword>
<dbReference type="NCBIfam" id="TIGR00179">
    <property type="entry name" value="murB"/>
    <property type="match status" value="1"/>
</dbReference>
<name>T1DVZ3_9HELI</name>
<organism evidence="21 22">
    <name type="scientific">Helicobacter fennelliae MRY12-0050</name>
    <dbReference type="NCBI Taxonomy" id="1325130"/>
    <lineage>
        <taxon>Bacteria</taxon>
        <taxon>Pseudomonadati</taxon>
        <taxon>Campylobacterota</taxon>
        <taxon>Epsilonproteobacteria</taxon>
        <taxon>Campylobacterales</taxon>
        <taxon>Helicobacteraceae</taxon>
        <taxon>Helicobacter</taxon>
    </lineage>
</organism>
<dbReference type="SUPFAM" id="SSF56194">
    <property type="entry name" value="Uridine diphospho-N-Acetylenolpyruvylglucosamine reductase, MurB, C-terminal domain"/>
    <property type="match status" value="1"/>
</dbReference>
<dbReference type="PANTHER" id="PTHR21071">
    <property type="entry name" value="UDP-N-ACETYLENOLPYRUVOYLGLUCOSAMINE REDUCTASE"/>
    <property type="match status" value="1"/>
</dbReference>
<comment type="function">
    <text evidence="2 19">Cell wall formation.</text>
</comment>
<comment type="caution">
    <text evidence="21">The sequence shown here is derived from an EMBL/GenBank/DDBJ whole genome shotgun (WGS) entry which is preliminary data.</text>
</comment>
<reference evidence="21 22" key="1">
    <citation type="journal article" date="2013" name="Genome Announc.">
        <title>Draft Genome Sequence of Helicobacter fennelliae Strain MRY12-0050, Isolated from a Bacteremia Patient.</title>
        <authorList>
            <person name="Rimbara E."/>
            <person name="Matsui M."/>
            <person name="Mori S."/>
            <person name="Suzuki S."/>
            <person name="Suzuki M."/>
            <person name="Kim H."/>
            <person name="Sekizuka T."/>
            <person name="Kuroda M."/>
            <person name="Shibayama K."/>
        </authorList>
    </citation>
    <scope>NUCLEOTIDE SEQUENCE [LARGE SCALE GENOMIC DNA]</scope>
    <source>
        <strain evidence="21 22">MRY12-0050</strain>
    </source>
</reference>
<gene>
    <name evidence="19" type="primary">murB</name>
    <name evidence="21" type="ORF">HFN_0309</name>
</gene>
<evidence type="ECO:0000256" key="3">
    <source>
        <dbReference type="ARBA" id="ARBA00004496"/>
    </source>
</evidence>
<evidence type="ECO:0000256" key="6">
    <source>
        <dbReference type="ARBA" id="ARBA00015188"/>
    </source>
</evidence>
<keyword evidence="14 19" id="KW-0560">Oxidoreductase</keyword>
<dbReference type="GO" id="GO:0050660">
    <property type="term" value="F:flavin adenine dinucleotide binding"/>
    <property type="evidence" value="ECO:0007669"/>
    <property type="project" value="InterPro"/>
</dbReference>
<evidence type="ECO:0000256" key="16">
    <source>
        <dbReference type="ARBA" id="ARBA00023316"/>
    </source>
</evidence>
<sequence>MLSKTIDFATYSSLKIGGKNEVMILQTHDFSAQNLDLTLDSIHSFSIIGHAYNLLVSPKASNLVMLDKTFDYIYDCEDCIEIGAMTPSGKIYRFFKENDLFGLEFLKALPGSAGGLTKMNTGMKQYEIKDIMLSACVNGKWRDDIKLSYRNSNIQGIISAIRVRKIKGFRHHLIAEFNAMRRTHPKLPSCGSCFKNPPNHYAGKLLEEAGLRGFVYGNVALSQEHANFLVNLGDGSFDEAVELIALAQQKVFTLFGIWLEPEVKIIKEKI</sequence>
<dbReference type="RefSeq" id="WP_023948366.1">
    <property type="nucleotide sequence ID" value="NZ_BASD01000018.1"/>
</dbReference>
<evidence type="ECO:0000256" key="18">
    <source>
        <dbReference type="ARBA" id="ARBA00048914"/>
    </source>
</evidence>
<dbReference type="GO" id="GO:0009252">
    <property type="term" value="P:peptidoglycan biosynthetic process"/>
    <property type="evidence" value="ECO:0007669"/>
    <property type="project" value="UniProtKB-UniRule"/>
</dbReference>
<feature type="active site" evidence="19">
    <location>
        <position position="262"/>
    </location>
</feature>
<keyword evidence="13 19" id="KW-0573">Peptidoglycan synthesis</keyword>
<dbReference type="PANTHER" id="PTHR21071:SF4">
    <property type="entry name" value="UDP-N-ACETYLENOLPYRUVOYLGLUCOSAMINE REDUCTASE"/>
    <property type="match status" value="1"/>
</dbReference>
<dbReference type="EC" id="1.3.1.98" evidence="5 19"/>
<keyword evidence="8 19" id="KW-0132">Cell division</keyword>
<dbReference type="GO" id="GO:0005829">
    <property type="term" value="C:cytosol"/>
    <property type="evidence" value="ECO:0007669"/>
    <property type="project" value="TreeGrafter"/>
</dbReference>
<dbReference type="InterPro" id="IPR011601">
    <property type="entry name" value="MurB_C"/>
</dbReference>
<accession>T1DVZ3</accession>
<evidence type="ECO:0000256" key="11">
    <source>
        <dbReference type="ARBA" id="ARBA00022857"/>
    </source>
</evidence>
<evidence type="ECO:0000256" key="19">
    <source>
        <dbReference type="HAMAP-Rule" id="MF_00037"/>
    </source>
</evidence>
<dbReference type="GO" id="GO:0008360">
    <property type="term" value="P:regulation of cell shape"/>
    <property type="evidence" value="ECO:0007669"/>
    <property type="project" value="UniProtKB-KW"/>
</dbReference>
<evidence type="ECO:0000256" key="15">
    <source>
        <dbReference type="ARBA" id="ARBA00023306"/>
    </source>
</evidence>
<evidence type="ECO:0000256" key="4">
    <source>
        <dbReference type="ARBA" id="ARBA00004752"/>
    </source>
</evidence>
<dbReference type="AlphaFoldDB" id="T1DVZ3"/>
<keyword evidence="15 19" id="KW-0131">Cell cycle</keyword>
<keyword evidence="12 19" id="KW-0133">Cell shape</keyword>
<dbReference type="InterPro" id="IPR036635">
    <property type="entry name" value="MurB_C_sf"/>
</dbReference>
<evidence type="ECO:0000259" key="20">
    <source>
        <dbReference type="Pfam" id="PF02873"/>
    </source>
</evidence>
<dbReference type="Proteomes" id="UP000018143">
    <property type="component" value="Unassembled WGS sequence"/>
</dbReference>
<keyword evidence="22" id="KW-1185">Reference proteome</keyword>
<protein>
    <recommendedName>
        <fullName evidence="6 19">UDP-N-acetylenolpyruvoylglucosamine reductase</fullName>
        <ecNumber evidence="5 19">1.3.1.98</ecNumber>
    </recommendedName>
    <alternativeName>
        <fullName evidence="17 19">UDP-N-acetylmuramate dehydrogenase</fullName>
    </alternativeName>
</protein>
<dbReference type="InterPro" id="IPR003170">
    <property type="entry name" value="MurB"/>
</dbReference>
<dbReference type="NCBIfam" id="NF010479">
    <property type="entry name" value="PRK13904.1"/>
    <property type="match status" value="1"/>
</dbReference>
<evidence type="ECO:0000256" key="1">
    <source>
        <dbReference type="ARBA" id="ARBA00001974"/>
    </source>
</evidence>
<keyword evidence="16 19" id="KW-0961">Cell wall biogenesis/degradation</keyword>
<dbReference type="EMBL" id="BASD01000018">
    <property type="protein sequence ID" value="GAD19178.1"/>
    <property type="molecule type" value="Genomic_DNA"/>
</dbReference>
<dbReference type="Pfam" id="PF02873">
    <property type="entry name" value="MurB_C"/>
    <property type="match status" value="1"/>
</dbReference>
<feature type="domain" description="UDP-N-acetylenolpyruvoylglucosamine reductase C-terminal" evidence="20">
    <location>
        <begin position="175"/>
        <end position="266"/>
    </location>
</feature>
<evidence type="ECO:0000256" key="7">
    <source>
        <dbReference type="ARBA" id="ARBA00022490"/>
    </source>
</evidence>
<evidence type="ECO:0000313" key="22">
    <source>
        <dbReference type="Proteomes" id="UP000018143"/>
    </source>
</evidence>
<dbReference type="InterPro" id="IPR016169">
    <property type="entry name" value="FAD-bd_PCMH_sub2"/>
</dbReference>